<keyword evidence="5" id="KW-1185">Reference proteome</keyword>
<keyword evidence="2" id="KW-0472">Membrane</keyword>
<dbReference type="Proteomes" id="UP000192596">
    <property type="component" value="Unassembled WGS sequence"/>
</dbReference>
<dbReference type="SUPFAM" id="SSF69848">
    <property type="entry name" value="LCCL domain"/>
    <property type="match status" value="1"/>
</dbReference>
<feature type="transmembrane region" description="Helical" evidence="2">
    <location>
        <begin position="353"/>
        <end position="375"/>
    </location>
</feature>
<evidence type="ECO:0000256" key="1">
    <source>
        <dbReference type="SAM" id="MobiDB-lite"/>
    </source>
</evidence>
<comment type="caution">
    <text evidence="4">The sequence shown here is derived from an EMBL/GenBank/DDBJ whole genome shotgun (WGS) entry which is preliminary data.</text>
</comment>
<dbReference type="EMBL" id="NAJO01000002">
    <property type="protein sequence ID" value="OQO13893.1"/>
    <property type="molecule type" value="Genomic_DNA"/>
</dbReference>
<accession>A0A1V8TR79</accession>
<dbReference type="InterPro" id="IPR051957">
    <property type="entry name" value="CRISP-LCCL_domain"/>
</dbReference>
<dbReference type="FunCoup" id="A0A1V8TR79">
    <property type="interactions" value="10"/>
</dbReference>
<proteinExistence type="predicted"/>
<dbReference type="Pfam" id="PF03815">
    <property type="entry name" value="LCCL"/>
    <property type="match status" value="1"/>
</dbReference>
<feature type="transmembrane region" description="Helical" evidence="2">
    <location>
        <begin position="301"/>
        <end position="318"/>
    </location>
</feature>
<dbReference type="AlphaFoldDB" id="A0A1V8TR79"/>
<feature type="transmembrane region" description="Helical" evidence="2">
    <location>
        <begin position="426"/>
        <end position="446"/>
    </location>
</feature>
<feature type="transmembrane region" description="Helical" evidence="2">
    <location>
        <begin position="458"/>
        <end position="482"/>
    </location>
</feature>
<dbReference type="PANTHER" id="PTHR31331">
    <property type="entry name" value="LCCL DOMAIN PROTEIN (AFU_ORTHOLOGUE AFUA_5G08630)"/>
    <property type="match status" value="1"/>
</dbReference>
<name>A0A1V8TR79_9PEZI</name>
<reference evidence="5" key="1">
    <citation type="submission" date="2017-03" db="EMBL/GenBank/DDBJ databases">
        <title>Genomes of endolithic fungi from Antarctica.</title>
        <authorList>
            <person name="Coleine C."/>
            <person name="Masonjones S."/>
            <person name="Stajich J.E."/>
        </authorList>
    </citation>
    <scope>NUCLEOTIDE SEQUENCE [LARGE SCALE GENOMIC DNA]</scope>
    <source>
        <strain evidence="5">CCFEE 5527</strain>
    </source>
</reference>
<dbReference type="InterPro" id="IPR004043">
    <property type="entry name" value="LCCL"/>
</dbReference>
<feature type="region of interest" description="Disordered" evidence="1">
    <location>
        <begin position="1"/>
        <end position="52"/>
    </location>
</feature>
<evidence type="ECO:0000259" key="3">
    <source>
        <dbReference type="Pfam" id="PF03815"/>
    </source>
</evidence>
<evidence type="ECO:0000256" key="2">
    <source>
        <dbReference type="SAM" id="Phobius"/>
    </source>
</evidence>
<dbReference type="Gene3D" id="2.170.130.20">
    <property type="entry name" value="LCCL-like domain"/>
    <property type="match status" value="1"/>
</dbReference>
<feature type="transmembrane region" description="Helical" evidence="2">
    <location>
        <begin position="502"/>
        <end position="521"/>
    </location>
</feature>
<dbReference type="InParanoid" id="A0A1V8TR79"/>
<feature type="transmembrane region" description="Helical" evidence="2">
    <location>
        <begin position="116"/>
        <end position="135"/>
    </location>
</feature>
<organism evidence="4 5">
    <name type="scientific">Cryoendolithus antarcticus</name>
    <dbReference type="NCBI Taxonomy" id="1507870"/>
    <lineage>
        <taxon>Eukaryota</taxon>
        <taxon>Fungi</taxon>
        <taxon>Dikarya</taxon>
        <taxon>Ascomycota</taxon>
        <taxon>Pezizomycotina</taxon>
        <taxon>Dothideomycetes</taxon>
        <taxon>Dothideomycetidae</taxon>
        <taxon>Cladosporiales</taxon>
        <taxon>Cladosporiaceae</taxon>
        <taxon>Cryoendolithus</taxon>
    </lineage>
</organism>
<keyword evidence="2" id="KW-0812">Transmembrane</keyword>
<dbReference type="STRING" id="1507870.A0A1V8TR79"/>
<evidence type="ECO:0000313" key="5">
    <source>
        <dbReference type="Proteomes" id="UP000192596"/>
    </source>
</evidence>
<dbReference type="InterPro" id="IPR036609">
    <property type="entry name" value="LCCL_sf"/>
</dbReference>
<sequence>MGPQDEESAQGMSSHQAIRPYHDDSDESDSFGPDAPLNSSRPSTELDYNKTVNPTWRENIAGRIPPSIRRGWRATVTWVKGPEPPRIFSITPFLPKVQHAPIALLDRYAPKKIHRFGLLLLFYFTWLLTFSLILYRSSQSSDIPGHGTPVRLTCTSRYWSDANGCGIDGNRCRPFSNATLAFRCPADCHKIMLLNPHAVGDQEVVYKPLVIGGPLDYNISLSSSLHDNAVYRSDSFICASAVHAGFLRDITGGCGVLSLAGEIPSFPGGNTRNGIPAVSFPSYFPHTFGFLKTTTTQCRDLRWPALIVSVIFTSLLALFTTSAPVFFYSTSTILYLTTALATDPPAQTDFPNLISIAAGRFLPAAFCIAITYLFTARRTLTNLTAQIEKTVLWLGPAWVGALNNYTFDQIPIQRLTPHDLHAQPGAIPALIIVVLTIFGIALGQAWSFRLEGRMPKYLLIYGIFVGSLLIMLALPWLSLRIHHYILALLLLPGTAFQNRPSLVYQGLLVGLFVNGVARWGFDSILQTQYDLSRGQQQGSTLPVVNVLGTAATNITLGLGGLPIWDRREKQYDGIRVLVNDVERFRAYGDEWKGALEDDGNLSWTWERHHLKGDLSRQYPEYFRFAYMSGSETGDYSKAGVWESNGNWIEPKAGASSVDTKGVVVRSVEGIYDGI</sequence>
<evidence type="ECO:0000313" key="4">
    <source>
        <dbReference type="EMBL" id="OQO13893.1"/>
    </source>
</evidence>
<gene>
    <name evidence="4" type="ORF">B0A48_00768</name>
</gene>
<keyword evidence="2" id="KW-1133">Transmembrane helix</keyword>
<dbReference type="OrthoDB" id="441660at2759"/>
<feature type="domain" description="LCCL" evidence="3">
    <location>
        <begin position="152"/>
        <end position="282"/>
    </location>
</feature>
<protein>
    <recommendedName>
        <fullName evidence="3">LCCL domain-containing protein</fullName>
    </recommendedName>
</protein>
<dbReference type="PANTHER" id="PTHR31331:SF8">
    <property type="entry name" value="LCCL DOMAIN PROTEIN (AFU_ORTHOLOGUE AFUA_5G02970)"/>
    <property type="match status" value="1"/>
</dbReference>
<feature type="transmembrane region" description="Helical" evidence="2">
    <location>
        <begin position="387"/>
        <end position="406"/>
    </location>
</feature>